<dbReference type="PROSITE" id="PS50943">
    <property type="entry name" value="HTH_CROC1"/>
    <property type="match status" value="1"/>
</dbReference>
<sequence>MQNGKTSYSAVLGVVLSNLRKSMSIEQGEMAERMGLSQPSYSRLESGKSAFSVDQMFQAANALDVSFEELNTRLIQNIRQLQANGIKVIQPVRGNTAKAQEQPNEVGQILAGAALGALIFSILTK</sequence>
<dbReference type="SMART" id="SM00530">
    <property type="entry name" value="HTH_XRE"/>
    <property type="match status" value="1"/>
</dbReference>
<accession>A0A1D9GGK0</accession>
<reference evidence="2 3" key="1">
    <citation type="submission" date="2016-10" db="EMBL/GenBank/DDBJ databases">
        <title>Marinobacter salinus sp. nov., a moderately halophilic bacterium isolated from a tidal flat environment.</title>
        <authorList>
            <person name="Park S.-J."/>
        </authorList>
    </citation>
    <scope>NUCLEOTIDE SEQUENCE [LARGE SCALE GENOMIC DNA]</scope>
    <source>
        <strain evidence="2 3">Hb8</strain>
    </source>
</reference>
<dbReference type="KEGG" id="msq:BKP64_00510"/>
<dbReference type="InterPro" id="IPR010982">
    <property type="entry name" value="Lambda_DNA-bd_dom_sf"/>
</dbReference>
<dbReference type="Pfam" id="PF01381">
    <property type="entry name" value="HTH_3"/>
    <property type="match status" value="1"/>
</dbReference>
<dbReference type="EMBL" id="CP017715">
    <property type="protein sequence ID" value="AOY86777.1"/>
    <property type="molecule type" value="Genomic_DNA"/>
</dbReference>
<evidence type="ECO:0000259" key="1">
    <source>
        <dbReference type="PROSITE" id="PS50943"/>
    </source>
</evidence>
<keyword evidence="3" id="KW-1185">Reference proteome</keyword>
<dbReference type="Proteomes" id="UP000177445">
    <property type="component" value="Chromosome"/>
</dbReference>
<dbReference type="InterPro" id="IPR001387">
    <property type="entry name" value="Cro/C1-type_HTH"/>
</dbReference>
<proteinExistence type="predicted"/>
<dbReference type="AlphaFoldDB" id="A0A1D9GGK0"/>
<dbReference type="OrthoDB" id="6198804at2"/>
<protein>
    <recommendedName>
        <fullName evidence="1">HTH cro/C1-type domain-containing protein</fullName>
    </recommendedName>
</protein>
<dbReference type="GO" id="GO:0003677">
    <property type="term" value="F:DNA binding"/>
    <property type="evidence" value="ECO:0007669"/>
    <property type="project" value="InterPro"/>
</dbReference>
<dbReference type="CDD" id="cd00093">
    <property type="entry name" value="HTH_XRE"/>
    <property type="match status" value="1"/>
</dbReference>
<evidence type="ECO:0000313" key="3">
    <source>
        <dbReference type="Proteomes" id="UP000177445"/>
    </source>
</evidence>
<name>A0A1D9GGK0_9GAMM</name>
<gene>
    <name evidence="2" type="ORF">BKP64_00510</name>
</gene>
<dbReference type="SUPFAM" id="SSF47413">
    <property type="entry name" value="lambda repressor-like DNA-binding domains"/>
    <property type="match status" value="1"/>
</dbReference>
<evidence type="ECO:0000313" key="2">
    <source>
        <dbReference type="EMBL" id="AOY86777.1"/>
    </source>
</evidence>
<dbReference type="RefSeq" id="WP_070964532.1">
    <property type="nucleotide sequence ID" value="NZ_CP017715.1"/>
</dbReference>
<dbReference type="STRING" id="1874317.BKP64_00510"/>
<feature type="domain" description="HTH cro/C1-type" evidence="1">
    <location>
        <begin position="16"/>
        <end position="70"/>
    </location>
</feature>
<dbReference type="Gene3D" id="1.10.260.40">
    <property type="entry name" value="lambda repressor-like DNA-binding domains"/>
    <property type="match status" value="1"/>
</dbReference>
<organism evidence="2 3">
    <name type="scientific">Marinobacter salinus</name>
    <dbReference type="NCBI Taxonomy" id="1874317"/>
    <lineage>
        <taxon>Bacteria</taxon>
        <taxon>Pseudomonadati</taxon>
        <taxon>Pseudomonadota</taxon>
        <taxon>Gammaproteobacteria</taxon>
        <taxon>Pseudomonadales</taxon>
        <taxon>Marinobacteraceae</taxon>
        <taxon>Marinobacter</taxon>
    </lineage>
</organism>